<dbReference type="EMBL" id="QMEY01000003">
    <property type="protein sequence ID" value="RBQ19967.1"/>
    <property type="molecule type" value="Genomic_DNA"/>
</dbReference>
<proteinExistence type="predicted"/>
<dbReference type="AlphaFoldDB" id="A0A366M1Q7"/>
<comment type="caution">
    <text evidence="1">The sequence shown here is derived from an EMBL/GenBank/DDBJ whole genome shotgun (WGS) entry which is preliminary data.</text>
</comment>
<keyword evidence="2" id="KW-1185">Reference proteome</keyword>
<protein>
    <submittedName>
        <fullName evidence="1">Uncharacterized protein</fullName>
    </submittedName>
</protein>
<name>A0A366M1Q7_9ACTN</name>
<reference evidence="1 2" key="1">
    <citation type="submission" date="2018-06" db="EMBL/GenBank/DDBJ databases">
        <title>Sphaerisporangium craniellae sp. nov., isolated from a marine sponge in the South China Sea.</title>
        <authorList>
            <person name="Li L."/>
        </authorList>
    </citation>
    <scope>NUCLEOTIDE SEQUENCE [LARGE SCALE GENOMIC DNA]</scope>
    <source>
        <strain evidence="1 2">LHW63015</strain>
    </source>
</reference>
<gene>
    <name evidence="1" type="ORF">DP939_09000</name>
</gene>
<evidence type="ECO:0000313" key="1">
    <source>
        <dbReference type="EMBL" id="RBQ19967.1"/>
    </source>
</evidence>
<dbReference type="Proteomes" id="UP000253303">
    <property type="component" value="Unassembled WGS sequence"/>
</dbReference>
<sequence>MDAFMLAYPYRRPPAVTAPEDATAHRLKDALAAYGIHAFMARDRDGMLVSLCFGLVAVVKADGIWWHSPRQLRPGIPLYVHRSTVPGAVEALVRDHALLNPAAGTVEEPRAVGPA</sequence>
<evidence type="ECO:0000313" key="2">
    <source>
        <dbReference type="Proteomes" id="UP000253303"/>
    </source>
</evidence>
<organism evidence="1 2">
    <name type="scientific">Spongiactinospora rosea</name>
    <dbReference type="NCBI Taxonomy" id="2248750"/>
    <lineage>
        <taxon>Bacteria</taxon>
        <taxon>Bacillati</taxon>
        <taxon>Actinomycetota</taxon>
        <taxon>Actinomycetes</taxon>
        <taxon>Streptosporangiales</taxon>
        <taxon>Streptosporangiaceae</taxon>
        <taxon>Spongiactinospora</taxon>
    </lineage>
</organism>
<accession>A0A366M1Q7</accession>
<dbReference type="RefSeq" id="WP_113980173.1">
    <property type="nucleotide sequence ID" value="NZ_QMEY01000003.1"/>
</dbReference>